<sequence>MSLGYAQKLSYKEDVGTVGMSEIFDPPRVLQRKIQELVSVIEQSKHLVAFTGAGISTSCGIPDFRGPKGVWTLQHEGKGVPEASLPFDRALPSLTHMALVELEKTGILKFVISQNVDGLHLRSGIPREKLSELHGNSFRELCRSCGAEYLRDFEVETIGLKKTPRHCSNVNCGARLRDTVLDWEDALPSKEMIAAENHCRMADVVLCLGTSLQITPACNLPLKCLRGGGKIVIVNLQPTPKDKKAFLVIHGFVDKVIAGVMHRLNLWIPPYIRVDLFTVIFNQFHCIEERKYAKWSLRLTSIHGERAPLPFIKSVEVSFPERPELKEAVLQKQPFLLKREMLKSRPLKMVLKINFSDGCGCQFVSIDFPINFQETNNGFCHKKEMVVQKLKDVAVEEQCCGQVLVIDRKSIPGEKRETSTYAVATSLVRYDGSEQAGKGILNHDCKRAKKEVNFNCNGCLMAGHEGKGSLKKLRVH</sequence>
<evidence type="ECO:0000313" key="2">
    <source>
        <dbReference type="Proteomes" id="UP001060085"/>
    </source>
</evidence>
<accession>A0ACC0AMA5</accession>
<proteinExistence type="predicted"/>
<dbReference type="EMBL" id="CM044705">
    <property type="protein sequence ID" value="KAI5660631.1"/>
    <property type="molecule type" value="Genomic_DNA"/>
</dbReference>
<evidence type="ECO:0000313" key="1">
    <source>
        <dbReference type="EMBL" id="KAI5660631.1"/>
    </source>
</evidence>
<comment type="caution">
    <text evidence="1">The sequence shown here is derived from an EMBL/GenBank/DDBJ whole genome shotgun (WGS) entry which is preliminary data.</text>
</comment>
<dbReference type="Proteomes" id="UP001060085">
    <property type="component" value="Linkage Group LG05"/>
</dbReference>
<organism evidence="1 2">
    <name type="scientific">Catharanthus roseus</name>
    <name type="common">Madagascar periwinkle</name>
    <name type="synonym">Vinca rosea</name>
    <dbReference type="NCBI Taxonomy" id="4058"/>
    <lineage>
        <taxon>Eukaryota</taxon>
        <taxon>Viridiplantae</taxon>
        <taxon>Streptophyta</taxon>
        <taxon>Embryophyta</taxon>
        <taxon>Tracheophyta</taxon>
        <taxon>Spermatophyta</taxon>
        <taxon>Magnoliopsida</taxon>
        <taxon>eudicotyledons</taxon>
        <taxon>Gunneridae</taxon>
        <taxon>Pentapetalae</taxon>
        <taxon>asterids</taxon>
        <taxon>lamiids</taxon>
        <taxon>Gentianales</taxon>
        <taxon>Apocynaceae</taxon>
        <taxon>Rauvolfioideae</taxon>
        <taxon>Vinceae</taxon>
        <taxon>Catharanthinae</taxon>
        <taxon>Catharanthus</taxon>
    </lineage>
</organism>
<gene>
    <name evidence="1" type="ORF">M9H77_19954</name>
</gene>
<protein>
    <submittedName>
        <fullName evidence="1">Uncharacterized protein</fullName>
    </submittedName>
</protein>
<keyword evidence="2" id="KW-1185">Reference proteome</keyword>
<name>A0ACC0AMA5_CATRO</name>
<reference evidence="2" key="1">
    <citation type="journal article" date="2023" name="Nat. Plants">
        <title>Single-cell RNA sequencing provides a high-resolution roadmap for understanding the multicellular compartmentation of specialized metabolism.</title>
        <authorList>
            <person name="Sun S."/>
            <person name="Shen X."/>
            <person name="Li Y."/>
            <person name="Li Y."/>
            <person name="Wang S."/>
            <person name="Li R."/>
            <person name="Zhang H."/>
            <person name="Shen G."/>
            <person name="Guo B."/>
            <person name="Wei J."/>
            <person name="Xu J."/>
            <person name="St-Pierre B."/>
            <person name="Chen S."/>
            <person name="Sun C."/>
        </authorList>
    </citation>
    <scope>NUCLEOTIDE SEQUENCE [LARGE SCALE GENOMIC DNA]</scope>
</reference>